<evidence type="ECO:0000313" key="2">
    <source>
        <dbReference type="EMBL" id="CAF4397902.1"/>
    </source>
</evidence>
<organism evidence="1 3">
    <name type="scientific">Adineta steineri</name>
    <dbReference type="NCBI Taxonomy" id="433720"/>
    <lineage>
        <taxon>Eukaryota</taxon>
        <taxon>Metazoa</taxon>
        <taxon>Spiralia</taxon>
        <taxon>Gnathifera</taxon>
        <taxon>Rotifera</taxon>
        <taxon>Eurotatoria</taxon>
        <taxon>Bdelloidea</taxon>
        <taxon>Adinetida</taxon>
        <taxon>Adinetidae</taxon>
        <taxon>Adineta</taxon>
    </lineage>
</organism>
<evidence type="ECO:0000313" key="3">
    <source>
        <dbReference type="Proteomes" id="UP000663860"/>
    </source>
</evidence>
<dbReference type="Proteomes" id="UP000663868">
    <property type="component" value="Unassembled WGS sequence"/>
</dbReference>
<evidence type="ECO:0000313" key="1">
    <source>
        <dbReference type="EMBL" id="CAF1518364.1"/>
    </source>
</evidence>
<protein>
    <submittedName>
        <fullName evidence="1">Uncharacterized protein</fullName>
    </submittedName>
</protein>
<comment type="caution">
    <text evidence="1">The sequence shown here is derived from an EMBL/GenBank/DDBJ whole genome shotgun (WGS) entry which is preliminary data.</text>
</comment>
<feature type="non-terminal residue" evidence="1">
    <location>
        <position position="38"/>
    </location>
</feature>
<gene>
    <name evidence="1" type="ORF">IZO911_LOCUS45770</name>
    <name evidence="2" type="ORF">KXQ929_LOCUS50849</name>
</gene>
<sequence length="38" mass="4458">MTSPSSILLNNLRQLMKSKQYFNDIIHAYIIPTTDPHR</sequence>
<accession>A0A815UN17</accession>
<proteinExistence type="predicted"/>
<dbReference type="AlphaFoldDB" id="A0A815UN17"/>
<reference evidence="1" key="1">
    <citation type="submission" date="2021-02" db="EMBL/GenBank/DDBJ databases">
        <authorList>
            <person name="Nowell W R."/>
        </authorList>
    </citation>
    <scope>NUCLEOTIDE SEQUENCE</scope>
</reference>
<dbReference type="Proteomes" id="UP000663860">
    <property type="component" value="Unassembled WGS sequence"/>
</dbReference>
<dbReference type="EMBL" id="CAJNOE010005314">
    <property type="protein sequence ID" value="CAF1518364.1"/>
    <property type="molecule type" value="Genomic_DNA"/>
</dbReference>
<dbReference type="EMBL" id="CAJOBB010024073">
    <property type="protein sequence ID" value="CAF4397902.1"/>
    <property type="molecule type" value="Genomic_DNA"/>
</dbReference>
<name>A0A815UN17_9BILA</name>